<dbReference type="InterPro" id="IPR012337">
    <property type="entry name" value="RNaseH-like_sf"/>
</dbReference>
<dbReference type="GO" id="GO:0003723">
    <property type="term" value="F:RNA binding"/>
    <property type="evidence" value="ECO:0007669"/>
    <property type="project" value="TreeGrafter"/>
</dbReference>
<gene>
    <name evidence="3" type="ORF">Taro_037987</name>
</gene>
<dbReference type="Pfam" id="PF04857">
    <property type="entry name" value="CAF1"/>
    <property type="match status" value="1"/>
</dbReference>
<dbReference type="Gene3D" id="3.30.420.10">
    <property type="entry name" value="Ribonuclease H-like superfamily/Ribonuclease H"/>
    <property type="match status" value="1"/>
</dbReference>
<dbReference type="PANTHER" id="PTHR15092:SF22">
    <property type="entry name" value="POLY(A)-SPECIFIC RIBONUCLEASE PNLDC1"/>
    <property type="match status" value="1"/>
</dbReference>
<dbReference type="EMBL" id="NMUH01003362">
    <property type="protein sequence ID" value="MQM05175.1"/>
    <property type="molecule type" value="Genomic_DNA"/>
</dbReference>
<reference evidence="3" key="1">
    <citation type="submission" date="2017-07" db="EMBL/GenBank/DDBJ databases">
        <title>Taro Niue Genome Assembly and Annotation.</title>
        <authorList>
            <person name="Atibalentja N."/>
            <person name="Keating K."/>
            <person name="Fields C.J."/>
        </authorList>
    </citation>
    <scope>NUCLEOTIDE SEQUENCE</scope>
    <source>
        <strain evidence="3">Niue_2</strain>
        <tissue evidence="3">Leaf</tissue>
    </source>
</reference>
<dbReference type="AlphaFoldDB" id="A0A843WKV5"/>
<comment type="similarity">
    <text evidence="2">Belongs to the CAF1 family.</text>
</comment>
<dbReference type="GO" id="GO:0000175">
    <property type="term" value="F:3'-5'-RNA exonuclease activity"/>
    <property type="evidence" value="ECO:0007669"/>
    <property type="project" value="TreeGrafter"/>
</dbReference>
<dbReference type="PANTHER" id="PTHR15092">
    <property type="entry name" value="POLY A -SPECIFIC RIBONUCLEASE/TARGET OF EGR1, MEMBER 1"/>
    <property type="match status" value="1"/>
</dbReference>
<evidence type="ECO:0000313" key="3">
    <source>
        <dbReference type="EMBL" id="MQM05175.1"/>
    </source>
</evidence>
<dbReference type="InterPro" id="IPR051181">
    <property type="entry name" value="CAF1_poly(A)_ribonucleases"/>
</dbReference>
<comment type="caution">
    <text evidence="3">The sequence shown here is derived from an EMBL/GenBank/DDBJ whole genome shotgun (WGS) entry which is preliminary data.</text>
</comment>
<evidence type="ECO:0000313" key="4">
    <source>
        <dbReference type="Proteomes" id="UP000652761"/>
    </source>
</evidence>
<protein>
    <submittedName>
        <fullName evidence="3">Uncharacterized protein</fullName>
    </submittedName>
</protein>
<dbReference type="SUPFAM" id="SSF53098">
    <property type="entry name" value="Ribonuclease H-like"/>
    <property type="match status" value="1"/>
</dbReference>
<dbReference type="InterPro" id="IPR036397">
    <property type="entry name" value="RNaseH_sf"/>
</dbReference>
<dbReference type="Proteomes" id="UP000652761">
    <property type="component" value="Unassembled WGS sequence"/>
</dbReference>
<dbReference type="InterPro" id="IPR006941">
    <property type="entry name" value="RNase_CAF1"/>
</dbReference>
<accession>A0A843WKV5</accession>
<comment type="cofactor">
    <cofactor evidence="1">
        <name>a divalent metal cation</name>
        <dbReference type="ChEBI" id="CHEBI:60240"/>
    </cofactor>
</comment>
<organism evidence="3 4">
    <name type="scientific">Colocasia esculenta</name>
    <name type="common">Wild taro</name>
    <name type="synonym">Arum esculentum</name>
    <dbReference type="NCBI Taxonomy" id="4460"/>
    <lineage>
        <taxon>Eukaryota</taxon>
        <taxon>Viridiplantae</taxon>
        <taxon>Streptophyta</taxon>
        <taxon>Embryophyta</taxon>
        <taxon>Tracheophyta</taxon>
        <taxon>Spermatophyta</taxon>
        <taxon>Magnoliopsida</taxon>
        <taxon>Liliopsida</taxon>
        <taxon>Araceae</taxon>
        <taxon>Aroideae</taxon>
        <taxon>Colocasieae</taxon>
        <taxon>Colocasia</taxon>
    </lineage>
</organism>
<evidence type="ECO:0000256" key="1">
    <source>
        <dbReference type="ARBA" id="ARBA00001968"/>
    </source>
</evidence>
<name>A0A843WKV5_COLES</name>
<keyword evidence="4" id="KW-1185">Reference proteome</keyword>
<dbReference type="OrthoDB" id="1432093at2759"/>
<sequence length="615" mass="68736">MGGVPEGISPSSTNGCRTGLISAHEREFAFLFFSLKIEIYSIWVISGISYLSRAQEAEALHRVPLLLEGGLANSMSNGNEHLELPLVHAADVLFTERMKIRFHEWRNGIVRHQDVCNPEEEYNNLKTHFQTTFFKMRPAVILKGFTSHQHKLIQMVVEKNFNDLIYICATGHELPEQKVVVYTDSKDDKTLLMEEVHCDLLHMYKAKLGSAVGFRHVVDFISSEEKLLVGHNCFLDIAHVYRKFVGPLPSSITEFASAVNKIFPHIVDTKHLLKVDPVLQRLMKKNKTSLSSAFSLLCPYVPFASQGSGSDSHSYIKIEVQTDISGSHSGAKHEAGYDAFMTGCVFAQACHHLGVDFRLPSTSKDLVQNAKLQKHINVLYPSWNGGTIINLQTGCEVPESGLQPYRRRYPKMVYDNTVILWGFPSNIKPMELKQCLCKVFGANSVSSIFYVDATAALIQFCKKELATDFLLLKDRLERNDDAISVLHPLSKLLERGNTCAADYETYKQLCSSPMSKISFAEQAEAVGIRWKTKIDPARLEAWESAGCSESTELEAENFPNSGEGNGKTEYTGLAVAKTETGKISSKKMEPPHHVSCEDILDSLYASRALRGRTNC</sequence>
<evidence type="ECO:0000256" key="2">
    <source>
        <dbReference type="ARBA" id="ARBA00008372"/>
    </source>
</evidence>
<proteinExistence type="inferred from homology"/>